<dbReference type="InterPro" id="IPR052416">
    <property type="entry name" value="GTF3C_component"/>
</dbReference>
<feature type="compositionally biased region" description="Polar residues" evidence="4">
    <location>
        <begin position="62"/>
        <end position="83"/>
    </location>
</feature>
<keyword evidence="3" id="KW-0539">Nucleus</keyword>
<feature type="compositionally biased region" description="Basic residues" evidence="4">
    <location>
        <begin position="236"/>
        <end position="245"/>
    </location>
</feature>
<protein>
    <submittedName>
        <fullName evidence="5">Uncharacterized protein</fullName>
    </submittedName>
</protein>
<keyword evidence="6" id="KW-1185">Reference proteome</keyword>
<feature type="compositionally biased region" description="Polar residues" evidence="4">
    <location>
        <begin position="109"/>
        <end position="128"/>
    </location>
</feature>
<feature type="compositionally biased region" description="Acidic residues" evidence="4">
    <location>
        <begin position="254"/>
        <end position="274"/>
    </location>
</feature>
<evidence type="ECO:0000256" key="3">
    <source>
        <dbReference type="ARBA" id="ARBA00023242"/>
    </source>
</evidence>
<evidence type="ECO:0000313" key="6">
    <source>
        <dbReference type="Proteomes" id="UP001044222"/>
    </source>
</evidence>
<feature type="compositionally biased region" description="Basic residues" evidence="4">
    <location>
        <begin position="141"/>
        <end position="150"/>
    </location>
</feature>
<comment type="subcellular location">
    <subcellularLocation>
        <location evidence="1">Nucleus</location>
    </subcellularLocation>
</comment>
<feature type="compositionally biased region" description="Polar residues" evidence="4">
    <location>
        <begin position="17"/>
        <end position="38"/>
    </location>
</feature>
<evidence type="ECO:0000256" key="4">
    <source>
        <dbReference type="SAM" id="MobiDB-lite"/>
    </source>
</evidence>
<dbReference type="GO" id="GO:0000127">
    <property type="term" value="C:transcription factor TFIIIC complex"/>
    <property type="evidence" value="ECO:0007669"/>
    <property type="project" value="TreeGrafter"/>
</dbReference>
<comment type="caution">
    <text evidence="5">The sequence shown here is derived from an EMBL/GenBank/DDBJ whole genome shotgun (WGS) entry which is preliminary data.</text>
</comment>
<dbReference type="Proteomes" id="UP001044222">
    <property type="component" value="Unassembled WGS sequence"/>
</dbReference>
<dbReference type="EMBL" id="JAFIRN010000006">
    <property type="protein sequence ID" value="KAG5846576.1"/>
    <property type="molecule type" value="Genomic_DNA"/>
</dbReference>
<feature type="compositionally biased region" description="Basic residues" evidence="4">
    <location>
        <begin position="96"/>
        <end position="105"/>
    </location>
</feature>
<proteinExistence type="predicted"/>
<dbReference type="AlphaFoldDB" id="A0A9D3MEG1"/>
<dbReference type="PANTHER" id="PTHR15052">
    <property type="entry name" value="RNA POLYMERASE III TRANSCRIPTION INITIATION FACTOR COMPLEX SUBUNIT"/>
    <property type="match status" value="1"/>
</dbReference>
<dbReference type="GO" id="GO:0005634">
    <property type="term" value="C:nucleus"/>
    <property type="evidence" value="ECO:0007669"/>
    <property type="project" value="UniProtKB-SubCell"/>
</dbReference>
<evidence type="ECO:0000256" key="2">
    <source>
        <dbReference type="ARBA" id="ARBA00023163"/>
    </source>
</evidence>
<dbReference type="GO" id="GO:0006383">
    <property type="term" value="P:transcription by RNA polymerase III"/>
    <property type="evidence" value="ECO:0007669"/>
    <property type="project" value="TreeGrafter"/>
</dbReference>
<accession>A0A9D3MEG1</accession>
<feature type="compositionally biased region" description="Basic residues" evidence="4">
    <location>
        <begin position="1"/>
        <end position="15"/>
    </location>
</feature>
<reference evidence="5" key="1">
    <citation type="submission" date="2021-01" db="EMBL/GenBank/DDBJ databases">
        <title>A chromosome-scale assembly of European eel, Anguilla anguilla.</title>
        <authorList>
            <person name="Henkel C."/>
            <person name="Jong-Raadsen S.A."/>
            <person name="Dufour S."/>
            <person name="Weltzien F.-A."/>
            <person name="Palstra A.P."/>
            <person name="Pelster B."/>
            <person name="Spaink H.P."/>
            <person name="Van Den Thillart G.E."/>
            <person name="Jansen H."/>
            <person name="Zahm M."/>
            <person name="Klopp C."/>
            <person name="Cedric C."/>
            <person name="Louis A."/>
            <person name="Berthelot C."/>
            <person name="Parey E."/>
            <person name="Roest Crollius H."/>
            <person name="Montfort J."/>
            <person name="Robinson-Rechavi M."/>
            <person name="Bucao C."/>
            <person name="Bouchez O."/>
            <person name="Gislard M."/>
            <person name="Lluch J."/>
            <person name="Milhes M."/>
            <person name="Lampietro C."/>
            <person name="Lopez Roques C."/>
            <person name="Donnadieu C."/>
            <person name="Braasch I."/>
            <person name="Desvignes T."/>
            <person name="Postlethwait J."/>
            <person name="Bobe J."/>
            <person name="Guiguen Y."/>
            <person name="Dirks R."/>
        </authorList>
    </citation>
    <scope>NUCLEOTIDE SEQUENCE</scope>
    <source>
        <strain evidence="5">Tag_6206</strain>
        <tissue evidence="5">Liver</tissue>
    </source>
</reference>
<gene>
    <name evidence="5" type="ORF">ANANG_G00116460</name>
</gene>
<feature type="region of interest" description="Disordered" evidence="4">
    <location>
        <begin position="1"/>
        <end position="301"/>
    </location>
</feature>
<evidence type="ECO:0000313" key="5">
    <source>
        <dbReference type="EMBL" id="KAG5846576.1"/>
    </source>
</evidence>
<feature type="compositionally biased region" description="Basic residues" evidence="4">
    <location>
        <begin position="51"/>
        <end position="60"/>
    </location>
</feature>
<organism evidence="5 6">
    <name type="scientific">Anguilla anguilla</name>
    <name type="common">European freshwater eel</name>
    <name type="synonym">Muraena anguilla</name>
    <dbReference type="NCBI Taxonomy" id="7936"/>
    <lineage>
        <taxon>Eukaryota</taxon>
        <taxon>Metazoa</taxon>
        <taxon>Chordata</taxon>
        <taxon>Craniata</taxon>
        <taxon>Vertebrata</taxon>
        <taxon>Euteleostomi</taxon>
        <taxon>Actinopterygii</taxon>
        <taxon>Neopterygii</taxon>
        <taxon>Teleostei</taxon>
        <taxon>Anguilliformes</taxon>
        <taxon>Anguillidae</taxon>
        <taxon>Anguilla</taxon>
    </lineage>
</organism>
<feature type="compositionally biased region" description="Polar residues" evidence="4">
    <location>
        <begin position="152"/>
        <end position="174"/>
    </location>
</feature>
<dbReference type="PANTHER" id="PTHR15052:SF2">
    <property type="entry name" value="GENERAL TRANSCRIPTION FACTOR 3C POLYPEPTIDE 2"/>
    <property type="match status" value="1"/>
</dbReference>
<feature type="compositionally biased region" description="Basic and acidic residues" evidence="4">
    <location>
        <begin position="283"/>
        <end position="294"/>
    </location>
</feature>
<evidence type="ECO:0000256" key="1">
    <source>
        <dbReference type="ARBA" id="ARBA00004123"/>
    </source>
</evidence>
<name>A0A9D3MEG1_ANGAN</name>
<keyword evidence="2" id="KW-0804">Transcription</keyword>
<sequence length="479" mass="52679">MTTTPQKKKRGRKPKGSTLSPTEDQLTSTPAPTSQNQHYAPEDQEMTTTPQKKKRGRKPKGSTLSPTEDQLTGTPAPKSQNQHDAPVEQEMTPTPQKKKCGRKPKGLTLSPTEDQLTGTPAPKSQNQHDAPVEQEMTTTPQKKKCGRKPKGSTLSPTEDQLTSTPAPTPKNQRQVPDEQEVTPSGRPKRRAATAAMQYLHSLVEELDGPLQGSEKKEGRPGPVSGSVQPRGQAQAKAKKGRKRKTPVRDSSDASGDEDFVPGSEGETEEEDTRDDDSVSSFETDLKRSRQETPRAKTLQHWTKSKCAGKAANGFLNHAMGTIWACAAVTKKFHEEHCASWVFPEWIPSAKDWRFLSESEAEVYLPKEKQSPAFKVSREGLKEDCKPCRIKRFESLPFHAKCWDVCFFTGGPVWSMEWCPVPDGSTSGQYAAIYCNRGMDDRHKMAGAYGSRPAAGLGHGRAAVRHVPLVSAAAGVRHRP</sequence>